<organism evidence="1 2">
    <name type="scientific">Isosphaera pallida (strain ATCC 43644 / DSM 9630 / IS1B)</name>
    <dbReference type="NCBI Taxonomy" id="575540"/>
    <lineage>
        <taxon>Bacteria</taxon>
        <taxon>Pseudomonadati</taxon>
        <taxon>Planctomycetota</taxon>
        <taxon>Planctomycetia</taxon>
        <taxon>Isosphaerales</taxon>
        <taxon>Isosphaeraceae</taxon>
        <taxon>Isosphaera</taxon>
    </lineage>
</organism>
<dbReference type="RefSeq" id="WP_013566286.1">
    <property type="nucleotide sequence ID" value="NC_014962.1"/>
</dbReference>
<accession>E8QWV9</accession>
<evidence type="ECO:0000313" key="2">
    <source>
        <dbReference type="Proteomes" id="UP000008631"/>
    </source>
</evidence>
<keyword evidence="2" id="KW-1185">Reference proteome</keyword>
<protein>
    <recommendedName>
        <fullName evidence="3">PEP-CTERM protein-sorting domain-containing protein</fullName>
    </recommendedName>
</protein>
<dbReference type="KEGG" id="ipa:Isop_3441"/>
<dbReference type="AlphaFoldDB" id="E8QWV9"/>
<name>E8QWV9_ISOPI</name>
<dbReference type="STRING" id="575540.Isop_3441"/>
<gene>
    <name evidence="1" type="ordered locus">Isop_3441</name>
</gene>
<dbReference type="Proteomes" id="UP000008631">
    <property type="component" value="Chromosome"/>
</dbReference>
<dbReference type="InterPro" id="IPR013424">
    <property type="entry name" value="Ice-binding_C"/>
</dbReference>
<reference evidence="1 2" key="2">
    <citation type="journal article" date="2011" name="Stand. Genomic Sci.">
        <title>Complete genome sequence of Isosphaera pallida type strain (IS1B).</title>
        <authorList>
            <consortium name="US DOE Joint Genome Institute (JGI-PGF)"/>
            <person name="Goker M."/>
            <person name="Cleland D."/>
            <person name="Saunders E."/>
            <person name="Lapidus A."/>
            <person name="Nolan M."/>
            <person name="Lucas S."/>
            <person name="Hammon N."/>
            <person name="Deshpande S."/>
            <person name="Cheng J.F."/>
            <person name="Tapia R."/>
            <person name="Han C."/>
            <person name="Goodwin L."/>
            <person name="Pitluck S."/>
            <person name="Liolios K."/>
            <person name="Pagani I."/>
            <person name="Ivanova N."/>
            <person name="Mavromatis K."/>
            <person name="Pati A."/>
            <person name="Chen A."/>
            <person name="Palaniappan K."/>
            <person name="Land M."/>
            <person name="Hauser L."/>
            <person name="Chang Y.J."/>
            <person name="Jeffries C.D."/>
            <person name="Detter J.C."/>
            <person name="Beck B."/>
            <person name="Woyke T."/>
            <person name="Bristow J."/>
            <person name="Eisen J.A."/>
            <person name="Markowitz V."/>
            <person name="Hugenholtz P."/>
            <person name="Kyrpides N.C."/>
            <person name="Klenk H.P."/>
        </authorList>
    </citation>
    <scope>NUCLEOTIDE SEQUENCE [LARGE SCALE GENOMIC DNA]</scope>
    <source>
        <strain evidence="2">ATCC 43644 / DSM 9630 / IS1B</strain>
    </source>
</reference>
<sequence length="321" mass="34148">MTPLGHHLAPARAVYFSATPVCVPFSDLATYVATGLAISATRSGMMQAAKLLDRFVPTVTTPFLTRAWSRLISTFLNLKEVSLVKSFTPVRLLLMWVLATFIVAPSIQAEVVYDNTTNDTFLGYDALVDGTRAGGDQITLGGTNRLLTSFFTQIFNTSGTVGTTDLTLALFNVSGSFVGTPIGSPVTLTNIALPDTFDLVDVEFTGLNQAVPDNLIFFLEFTNITGGAAPNLSVFTPPTIGSSSANFFWVIQTDGTYATGTLLDTNNVPISNINARLTAQPLNGDPGNAIPEPSTLGLTTLVGLVALTGWNRRPRCASRLS</sequence>
<evidence type="ECO:0000313" key="1">
    <source>
        <dbReference type="EMBL" id="ADV63998.1"/>
    </source>
</evidence>
<proteinExistence type="predicted"/>
<evidence type="ECO:0008006" key="3">
    <source>
        <dbReference type="Google" id="ProtNLM"/>
    </source>
</evidence>
<dbReference type="NCBIfam" id="TIGR02595">
    <property type="entry name" value="PEP_CTERM"/>
    <property type="match status" value="1"/>
</dbReference>
<reference key="1">
    <citation type="submission" date="2010-11" db="EMBL/GenBank/DDBJ databases">
        <title>The complete sequence of chromosome of Isophaera pallida ATCC 43644.</title>
        <authorList>
            <consortium name="US DOE Joint Genome Institute (JGI-PGF)"/>
            <person name="Lucas S."/>
            <person name="Copeland A."/>
            <person name="Lapidus A."/>
            <person name="Bruce D."/>
            <person name="Goodwin L."/>
            <person name="Pitluck S."/>
            <person name="Kyrpides N."/>
            <person name="Mavromatis K."/>
            <person name="Pagani I."/>
            <person name="Ivanova N."/>
            <person name="Saunders E."/>
            <person name="Brettin T."/>
            <person name="Detter J.C."/>
            <person name="Han C."/>
            <person name="Tapia R."/>
            <person name="Land M."/>
            <person name="Hauser L."/>
            <person name="Markowitz V."/>
            <person name="Cheng J.-F."/>
            <person name="Hugenholtz P."/>
            <person name="Woyke T."/>
            <person name="Wu D."/>
            <person name="Eisen J.A."/>
        </authorList>
    </citation>
    <scope>NUCLEOTIDE SEQUENCE</scope>
    <source>
        <strain>ATCC 43644</strain>
    </source>
</reference>
<dbReference type="EMBL" id="CP002353">
    <property type="protein sequence ID" value="ADV63998.1"/>
    <property type="molecule type" value="Genomic_DNA"/>
</dbReference>
<dbReference type="HOGENOM" id="CLU_865380_0_0_0"/>
<dbReference type="InParanoid" id="E8QWV9"/>